<reference evidence="1" key="1">
    <citation type="journal article" date="2014" name="Int. J. Syst. Evol. Microbiol.">
        <title>Complete genome sequence of Corynebacterium casei LMG S-19264T (=DSM 44701T), isolated from a smear-ripened cheese.</title>
        <authorList>
            <consortium name="US DOE Joint Genome Institute (JGI-PGF)"/>
            <person name="Walter F."/>
            <person name="Albersmeier A."/>
            <person name="Kalinowski J."/>
            <person name="Ruckert C."/>
        </authorList>
    </citation>
    <scope>NUCLEOTIDE SEQUENCE</scope>
    <source>
        <strain evidence="1">CGMCC 1.15322</strain>
    </source>
</reference>
<sequence>MMPSSYLTYTVFAVVCLLLLTLPFVPAFREWLRPTDLASLPISPNYTSDIDHFARRLHADVTAKLGQGEATGYEEFDFVPDASEGTDWRSATKRMISRSSLSSPSPIQSTQPLYVQGDLRAGPASAFSALYATGDIALDAESEIHDWAHAGGVLRLGRKGIALRRISAGSAIELGNETWFERLQAPSLHFGSRDAPAPTPYPGTPEEASYAQLPDAVQQTPLLFLIRGNCALPPDSIFRGSLVVTGFLTIGMGTTVIGDIKAREGVSIGYGAEVHGAITCEKRVYVFKQARAWGPLVSESDVLIGAGAVIGLPDAQTTVSANNIIVEDGVTIHGTVWAHEVGMVKAA</sequence>
<dbReference type="AlphaFoldDB" id="A0A916WLY6"/>
<organism evidence="1 2">
    <name type="scientific">Polaromonas eurypsychrophila</name>
    <dbReference type="NCBI Taxonomy" id="1614635"/>
    <lineage>
        <taxon>Bacteria</taxon>
        <taxon>Pseudomonadati</taxon>
        <taxon>Pseudomonadota</taxon>
        <taxon>Betaproteobacteria</taxon>
        <taxon>Burkholderiales</taxon>
        <taxon>Comamonadaceae</taxon>
        <taxon>Polaromonas</taxon>
    </lineage>
</organism>
<dbReference type="RefSeq" id="WP_188709762.1">
    <property type="nucleotide sequence ID" value="NZ_BMIG01000016.1"/>
</dbReference>
<dbReference type="Gene3D" id="2.160.10.10">
    <property type="entry name" value="Hexapeptide repeat proteins"/>
    <property type="match status" value="1"/>
</dbReference>
<dbReference type="Proteomes" id="UP000620596">
    <property type="component" value="Unassembled WGS sequence"/>
</dbReference>
<evidence type="ECO:0000313" key="2">
    <source>
        <dbReference type="Proteomes" id="UP000620596"/>
    </source>
</evidence>
<dbReference type="SUPFAM" id="SSF51161">
    <property type="entry name" value="Trimeric LpxA-like enzymes"/>
    <property type="match status" value="1"/>
</dbReference>
<gene>
    <name evidence="1" type="ORF">GCM10011496_34650</name>
</gene>
<dbReference type="EMBL" id="BMIG01000016">
    <property type="protein sequence ID" value="GGB10783.1"/>
    <property type="molecule type" value="Genomic_DNA"/>
</dbReference>
<dbReference type="InterPro" id="IPR011004">
    <property type="entry name" value="Trimer_LpxA-like_sf"/>
</dbReference>
<reference evidence="1" key="2">
    <citation type="submission" date="2020-09" db="EMBL/GenBank/DDBJ databases">
        <authorList>
            <person name="Sun Q."/>
            <person name="Zhou Y."/>
        </authorList>
    </citation>
    <scope>NUCLEOTIDE SEQUENCE</scope>
    <source>
        <strain evidence="1">CGMCC 1.15322</strain>
    </source>
</reference>
<comment type="caution">
    <text evidence="1">The sequence shown here is derived from an EMBL/GenBank/DDBJ whole genome shotgun (WGS) entry which is preliminary data.</text>
</comment>
<proteinExistence type="predicted"/>
<evidence type="ECO:0000313" key="1">
    <source>
        <dbReference type="EMBL" id="GGB10783.1"/>
    </source>
</evidence>
<name>A0A916WLY6_9BURK</name>
<protein>
    <submittedName>
        <fullName evidence="1">Uncharacterized protein</fullName>
    </submittedName>
</protein>
<accession>A0A916WLY6</accession>
<keyword evidence="2" id="KW-1185">Reference proteome</keyword>